<organism evidence="1 2">
    <name type="scientific">Dysgonomonas macrotermitis</name>
    <dbReference type="NCBI Taxonomy" id="1346286"/>
    <lineage>
        <taxon>Bacteria</taxon>
        <taxon>Pseudomonadati</taxon>
        <taxon>Bacteroidota</taxon>
        <taxon>Bacteroidia</taxon>
        <taxon>Bacteroidales</taxon>
        <taxon>Dysgonomonadaceae</taxon>
        <taxon>Dysgonomonas</taxon>
    </lineage>
</organism>
<dbReference type="Proteomes" id="UP000184480">
    <property type="component" value="Unassembled WGS sequence"/>
</dbReference>
<accession>A0A1M4SL99</accession>
<dbReference type="EMBL" id="FQUC01000001">
    <property type="protein sequence ID" value="SHE32986.1"/>
    <property type="molecule type" value="Genomic_DNA"/>
</dbReference>
<dbReference type="STRING" id="1346286.SAMN05444362_10193"/>
<proteinExistence type="predicted"/>
<name>A0A1M4SL99_9BACT</name>
<reference evidence="2" key="1">
    <citation type="submission" date="2016-11" db="EMBL/GenBank/DDBJ databases">
        <authorList>
            <person name="Varghese N."/>
            <person name="Submissions S."/>
        </authorList>
    </citation>
    <scope>NUCLEOTIDE SEQUENCE [LARGE SCALE GENOMIC DNA]</scope>
    <source>
        <strain evidence="2">DSM 27370</strain>
    </source>
</reference>
<keyword evidence="2" id="KW-1185">Reference proteome</keyword>
<protein>
    <submittedName>
        <fullName evidence="1">Uncharacterized protein</fullName>
    </submittedName>
</protein>
<evidence type="ECO:0000313" key="1">
    <source>
        <dbReference type="EMBL" id="SHE32986.1"/>
    </source>
</evidence>
<evidence type="ECO:0000313" key="2">
    <source>
        <dbReference type="Proteomes" id="UP000184480"/>
    </source>
</evidence>
<dbReference type="AlphaFoldDB" id="A0A1M4SL99"/>
<sequence>MTKFINATNEPVSITGHIWHIVYELKKFDETGKVVISDSYYPINKIYTF</sequence>
<gene>
    <name evidence="1" type="ORF">SAMN05444362_10193</name>
</gene>